<evidence type="ECO:0000313" key="2">
    <source>
        <dbReference type="EMBL" id="QPJ65895.1"/>
    </source>
</evidence>
<sequence length="140" mass="16263">MTTSERFIENPNGIIADSREKKQWLPKDSKQDLGDWKTYDEIAGYIQIMRQVYAGGHADWRMPTLDEAKKFYDASLTHKDFEGKDIHIDPKFVVGCAYWMWTSDLNDEGKAARLNLRNGEVDYKDKSEKNLNSTRLVRNA</sequence>
<dbReference type="EMBL" id="CP048620">
    <property type="protein sequence ID" value="QPJ65895.1"/>
    <property type="molecule type" value="Genomic_DNA"/>
</dbReference>
<dbReference type="AlphaFoldDB" id="A0A7T0G3Z3"/>
<dbReference type="Pfam" id="PF07603">
    <property type="entry name" value="Lcl_C"/>
    <property type="match status" value="1"/>
</dbReference>
<accession>A0A7T0G3Z3</accession>
<evidence type="ECO:0000313" key="3">
    <source>
        <dbReference type="Proteomes" id="UP000594464"/>
    </source>
</evidence>
<proteinExistence type="predicted"/>
<dbReference type="InterPro" id="IPR011460">
    <property type="entry name" value="Lcl_C"/>
</dbReference>
<gene>
    <name evidence="2" type="ORF">G3M78_11020</name>
</gene>
<feature type="domain" description="Lcl C-terminal" evidence="1">
    <location>
        <begin position="14"/>
        <end position="138"/>
    </location>
</feature>
<organism evidence="2 3">
    <name type="scientific">Candidatus Nitrohelix vancouverensis</name>
    <dbReference type="NCBI Taxonomy" id="2705534"/>
    <lineage>
        <taxon>Bacteria</taxon>
        <taxon>Pseudomonadati</taxon>
        <taxon>Nitrospinota/Tectimicrobiota group</taxon>
        <taxon>Nitrospinota</taxon>
        <taxon>Nitrospinia</taxon>
        <taxon>Nitrospinales</taxon>
        <taxon>Nitrospinaceae</taxon>
        <taxon>Candidatus Nitrohelix</taxon>
    </lineage>
</organism>
<evidence type="ECO:0000259" key="1">
    <source>
        <dbReference type="Pfam" id="PF07603"/>
    </source>
</evidence>
<reference evidence="3" key="1">
    <citation type="submission" date="2020-02" db="EMBL/GenBank/DDBJ databases">
        <title>Genomic and physiological characterization of two novel Nitrospinaceae genera.</title>
        <authorList>
            <person name="Mueller A.J."/>
            <person name="Jung M.-Y."/>
            <person name="Strachan C.R."/>
            <person name="Herbold C.W."/>
            <person name="Kirkegaard R.H."/>
            <person name="Daims H."/>
        </authorList>
    </citation>
    <scope>NUCLEOTIDE SEQUENCE [LARGE SCALE GENOMIC DNA]</scope>
</reference>
<protein>
    <submittedName>
        <fullName evidence="2">DUF1566 domain-containing protein</fullName>
    </submittedName>
</protein>
<dbReference type="KEGG" id="nva:G3M78_11020"/>
<dbReference type="Proteomes" id="UP000594464">
    <property type="component" value="Chromosome"/>
</dbReference>
<name>A0A7T0G3Z3_9BACT</name>